<organism evidence="1 2">
    <name type="scientific">Marinobacter nauticus</name>
    <name type="common">Marinobacter hydrocarbonoclasticus</name>
    <name type="synonym">Marinobacter aquaeolei</name>
    <dbReference type="NCBI Taxonomy" id="2743"/>
    <lineage>
        <taxon>Bacteria</taxon>
        <taxon>Pseudomonadati</taxon>
        <taxon>Pseudomonadota</taxon>
        <taxon>Gammaproteobacteria</taxon>
        <taxon>Pseudomonadales</taxon>
        <taxon>Marinobacteraceae</taxon>
        <taxon>Marinobacter</taxon>
    </lineage>
</organism>
<protein>
    <submittedName>
        <fullName evidence="1">Uncharacterized protein</fullName>
    </submittedName>
</protein>
<reference evidence="1 2" key="1">
    <citation type="submission" date="2018-07" db="EMBL/GenBank/DDBJ databases">
        <title>Freshwater and sediment microbial communities from various areas in North America, analyzing microbe dynamics in response to fracking.</title>
        <authorList>
            <person name="Lamendella R."/>
        </authorList>
    </citation>
    <scope>NUCLEOTIDE SEQUENCE [LARGE SCALE GENOMIC DNA]</scope>
    <source>
        <strain evidence="1 2">105B</strain>
    </source>
</reference>
<name>A0A368X4K3_MARNT</name>
<dbReference type="RefSeq" id="WP_114435432.1">
    <property type="nucleotide sequence ID" value="NZ_QPJI01000020.1"/>
</dbReference>
<evidence type="ECO:0000313" key="1">
    <source>
        <dbReference type="EMBL" id="RCW62951.1"/>
    </source>
</evidence>
<dbReference type="Proteomes" id="UP000253647">
    <property type="component" value="Unassembled WGS sequence"/>
</dbReference>
<sequence length="193" mass="21996">MTQKMETLVALTKSEIEELILNLESNDFCGAKSKLNALIERPVTRSDAYIQQEEAGCPKCRQSDIEAGSENFEADGVYRNYRCNTCEASWSEKYQLTAITDAVGFDPDEPVEQRRYFMIKGRAFDIQWDIDDENELADLPSTMDFEIRLETDENQLIPDEVEDTISDELTSRTGFCHNGFGVSYSVVRSQQSE</sequence>
<dbReference type="EMBL" id="QPJI01000020">
    <property type="protein sequence ID" value="RCW62951.1"/>
    <property type="molecule type" value="Genomic_DNA"/>
</dbReference>
<evidence type="ECO:0000313" key="2">
    <source>
        <dbReference type="Proteomes" id="UP000253647"/>
    </source>
</evidence>
<dbReference type="AlphaFoldDB" id="A0A368X4K3"/>
<gene>
    <name evidence="1" type="ORF">DET61_12073</name>
</gene>
<proteinExistence type="predicted"/>
<comment type="caution">
    <text evidence="1">The sequence shown here is derived from an EMBL/GenBank/DDBJ whole genome shotgun (WGS) entry which is preliminary data.</text>
</comment>
<accession>A0A368X4K3</accession>